<evidence type="ECO:0000313" key="1">
    <source>
        <dbReference type="EMBL" id="CAG8548968.1"/>
    </source>
</evidence>
<gene>
    <name evidence="1" type="ORF">RPERSI_LOCUS3877</name>
</gene>
<name>A0ACA9LTW1_9GLOM</name>
<organism evidence="1 2">
    <name type="scientific">Racocetra persica</name>
    <dbReference type="NCBI Taxonomy" id="160502"/>
    <lineage>
        <taxon>Eukaryota</taxon>
        <taxon>Fungi</taxon>
        <taxon>Fungi incertae sedis</taxon>
        <taxon>Mucoromycota</taxon>
        <taxon>Glomeromycotina</taxon>
        <taxon>Glomeromycetes</taxon>
        <taxon>Diversisporales</taxon>
        <taxon>Gigasporaceae</taxon>
        <taxon>Racocetra</taxon>
    </lineage>
</organism>
<feature type="non-terminal residue" evidence="1">
    <location>
        <position position="1"/>
    </location>
</feature>
<sequence length="259" mass="29049">DRMEPFHQNFSLDDKSIQNPFAEHERVPIWLAAILVVIVPLIILAGFSLWQRNLRDWHHSSLGLILSLTLTLAVTDFFKTFAGRPRPDFINRCDPLPGSVDAKPFGLSNASICQQTDSAIMKDGFKSFISGHSSISFSGLGFLTFYLAGKLRVFDNKGHAYKSFIVLIPLGLAAYIAVTRTEDYRHHWQDVVTGGLIGIPLPIRLIPHHTEHKARFTFEDGANFEVLVVRNDGSTILKDTKTLQSATNNDDNEEPHRLV</sequence>
<reference evidence="1" key="1">
    <citation type="submission" date="2021-06" db="EMBL/GenBank/DDBJ databases">
        <authorList>
            <person name="Kallberg Y."/>
            <person name="Tangrot J."/>
            <person name="Rosling A."/>
        </authorList>
    </citation>
    <scope>NUCLEOTIDE SEQUENCE</scope>
    <source>
        <strain evidence="1">MA461A</strain>
    </source>
</reference>
<evidence type="ECO:0000313" key="2">
    <source>
        <dbReference type="Proteomes" id="UP000789920"/>
    </source>
</evidence>
<protein>
    <submittedName>
        <fullName evidence="1">31462_t:CDS:1</fullName>
    </submittedName>
</protein>
<proteinExistence type="predicted"/>
<keyword evidence="2" id="KW-1185">Reference proteome</keyword>
<comment type="caution">
    <text evidence="1">The sequence shown here is derived from an EMBL/GenBank/DDBJ whole genome shotgun (WGS) entry which is preliminary data.</text>
</comment>
<dbReference type="Proteomes" id="UP000789920">
    <property type="component" value="Unassembled WGS sequence"/>
</dbReference>
<dbReference type="EMBL" id="CAJVQC010005082">
    <property type="protein sequence ID" value="CAG8548968.1"/>
    <property type="molecule type" value="Genomic_DNA"/>
</dbReference>
<accession>A0ACA9LTW1</accession>